<organism evidence="1 2">
    <name type="scientific">Angiostrongylus cantonensis</name>
    <name type="common">Rat lungworm</name>
    <dbReference type="NCBI Taxonomy" id="6313"/>
    <lineage>
        <taxon>Eukaryota</taxon>
        <taxon>Metazoa</taxon>
        <taxon>Ecdysozoa</taxon>
        <taxon>Nematoda</taxon>
        <taxon>Chromadorea</taxon>
        <taxon>Rhabditida</taxon>
        <taxon>Rhabditina</taxon>
        <taxon>Rhabditomorpha</taxon>
        <taxon>Strongyloidea</taxon>
        <taxon>Metastrongylidae</taxon>
        <taxon>Angiostrongylus</taxon>
    </lineage>
</organism>
<dbReference type="Proteomes" id="UP000035642">
    <property type="component" value="Unassembled WGS sequence"/>
</dbReference>
<evidence type="ECO:0000313" key="2">
    <source>
        <dbReference type="WBParaSite" id="ACAC_0000611001-mRNA-1"/>
    </source>
</evidence>
<evidence type="ECO:0000313" key="1">
    <source>
        <dbReference type="Proteomes" id="UP000035642"/>
    </source>
</evidence>
<accession>A0A0K0D7R5</accession>
<reference evidence="1" key="1">
    <citation type="submission" date="2012-09" db="EMBL/GenBank/DDBJ databases">
        <authorList>
            <person name="Martin A.A."/>
        </authorList>
    </citation>
    <scope>NUCLEOTIDE SEQUENCE</scope>
</reference>
<sequence>LVRSVRICAALGRLQSGKQSEATNLVSPAFFASRTIRFDLLVRCTTL</sequence>
<keyword evidence="1" id="KW-1185">Reference proteome</keyword>
<dbReference type="AlphaFoldDB" id="A0A0K0D7R5"/>
<dbReference type="WBParaSite" id="ACAC_0000611001-mRNA-1">
    <property type="protein sequence ID" value="ACAC_0000611001-mRNA-1"/>
    <property type="gene ID" value="ACAC_0000611001"/>
</dbReference>
<proteinExistence type="predicted"/>
<reference evidence="2" key="2">
    <citation type="submission" date="2017-02" db="UniProtKB">
        <authorList>
            <consortium name="WormBaseParasite"/>
        </authorList>
    </citation>
    <scope>IDENTIFICATION</scope>
</reference>
<protein>
    <submittedName>
        <fullName evidence="2">Kinesin motor domain-containing protein</fullName>
    </submittedName>
</protein>
<name>A0A0K0D7R5_ANGCA</name>